<evidence type="ECO:0000313" key="5">
    <source>
        <dbReference type="Proteomes" id="UP001055286"/>
    </source>
</evidence>
<dbReference type="AlphaFoldDB" id="A0AA37HH11"/>
<evidence type="ECO:0000313" key="4">
    <source>
        <dbReference type="EMBL" id="GJD65733.1"/>
    </source>
</evidence>
<organism evidence="4 5">
    <name type="scientific">Methylobacterium frigidaeris</name>
    <dbReference type="NCBI Taxonomy" id="2038277"/>
    <lineage>
        <taxon>Bacteria</taxon>
        <taxon>Pseudomonadati</taxon>
        <taxon>Pseudomonadota</taxon>
        <taxon>Alphaproteobacteria</taxon>
        <taxon>Hyphomicrobiales</taxon>
        <taxon>Methylobacteriaceae</taxon>
        <taxon>Methylobacterium</taxon>
    </lineage>
</organism>
<dbReference type="Gene3D" id="3.20.20.140">
    <property type="entry name" value="Metal-dependent hydrolases"/>
    <property type="match status" value="1"/>
</dbReference>
<dbReference type="EMBL" id="BPQJ01000046">
    <property type="protein sequence ID" value="GJD65733.1"/>
    <property type="molecule type" value="Genomic_DNA"/>
</dbReference>
<dbReference type="InterPro" id="IPR050287">
    <property type="entry name" value="MTA/SAH_deaminase"/>
</dbReference>
<proteinExistence type="inferred from homology"/>
<comment type="caution">
    <text evidence="4">The sequence shown here is derived from an EMBL/GenBank/DDBJ whole genome shotgun (WGS) entry which is preliminary data.</text>
</comment>
<dbReference type="InterPro" id="IPR006680">
    <property type="entry name" value="Amidohydro-rel"/>
</dbReference>
<reference evidence="4" key="1">
    <citation type="journal article" date="2016" name="Front. Microbiol.">
        <title>Genome Sequence of the Piezophilic, Mesophilic Sulfate-Reducing Bacterium Desulfovibrio indicus J2T.</title>
        <authorList>
            <person name="Cao J."/>
            <person name="Maignien L."/>
            <person name="Shao Z."/>
            <person name="Alain K."/>
            <person name="Jebbar M."/>
        </authorList>
    </citation>
    <scope>NUCLEOTIDE SEQUENCE</scope>
    <source>
        <strain evidence="4">JCM 32048</strain>
    </source>
</reference>
<dbReference type="Pfam" id="PF01979">
    <property type="entry name" value="Amidohydro_1"/>
    <property type="match status" value="1"/>
</dbReference>
<protein>
    <submittedName>
        <fullName evidence="4">8-oxoguanine deaminase</fullName>
    </submittedName>
</protein>
<dbReference type="RefSeq" id="WP_238193101.1">
    <property type="nucleotide sequence ID" value="NZ_BPQJ01000046.1"/>
</dbReference>
<evidence type="ECO:0000259" key="3">
    <source>
        <dbReference type="Pfam" id="PF01979"/>
    </source>
</evidence>
<sequence>MTEPAGATLYRNCDWIVAWDAEAGSHIYLRNADLAFAGKDVVFVGQSSSGKGYDGPVTREIDGAGLMLIPGFVDIHSHPGHEPGWKGMLEELGSAKLGQSSLYEFMPVFNIGPGYAKHARRVAVSELLKSGVTTICDLGQPTPDWPEHYAETGIRAVLWAMFRSGPWKTTNGHSVEYDLDPARGDRLLREAIDLMDEAGRHPSGRISGLLCPAQIDTVTEGQILEALAAARDRGQPIQIHAAQSIVEFQEILRRTGETPIGWLDKIGALGPDLVIGHGIFLNDHPWLHFPHANDFERLRDSGAGVAHCPVVFARRGIALNSLGRYMEAGIPCGIGTDSFPHNMLDELRMTCYAGRIRAGSYTAATTAQAFSAATSGGADLIRRPDLGRLAPGCKADFAVIDMSNPYMQPDYEPLRSLIYSANDRAVRDVYVDGVQVVRDGEVTTFDIAEDIAMLRRGQAEVIAGAPSRDWAGRSLEELSPRVFPVRG</sequence>
<dbReference type="PANTHER" id="PTHR43794:SF11">
    <property type="entry name" value="AMIDOHYDROLASE-RELATED DOMAIN-CONTAINING PROTEIN"/>
    <property type="match status" value="1"/>
</dbReference>
<reference evidence="4" key="2">
    <citation type="submission" date="2021-08" db="EMBL/GenBank/DDBJ databases">
        <authorList>
            <person name="Tani A."/>
            <person name="Ola A."/>
            <person name="Ogura Y."/>
            <person name="Katsura K."/>
            <person name="Hayashi T."/>
        </authorList>
    </citation>
    <scope>NUCLEOTIDE SEQUENCE</scope>
    <source>
        <strain evidence="4">JCM 32048</strain>
    </source>
</reference>
<dbReference type="SUPFAM" id="SSF51556">
    <property type="entry name" value="Metallo-dependent hydrolases"/>
    <property type="match status" value="1"/>
</dbReference>
<dbReference type="GO" id="GO:0016810">
    <property type="term" value="F:hydrolase activity, acting on carbon-nitrogen (but not peptide) bonds"/>
    <property type="evidence" value="ECO:0007669"/>
    <property type="project" value="InterPro"/>
</dbReference>
<gene>
    <name evidence="4" type="ORF">MPEAHAMD_5928</name>
</gene>
<dbReference type="InterPro" id="IPR032466">
    <property type="entry name" value="Metal_Hydrolase"/>
</dbReference>
<comment type="similarity">
    <text evidence="1">Belongs to the metallo-dependent hydrolases superfamily. ATZ/TRZ family.</text>
</comment>
<dbReference type="InterPro" id="IPR011059">
    <property type="entry name" value="Metal-dep_hydrolase_composite"/>
</dbReference>
<accession>A0AA37HH11</accession>
<dbReference type="Gene3D" id="2.30.40.10">
    <property type="entry name" value="Urease, subunit C, domain 1"/>
    <property type="match status" value="1"/>
</dbReference>
<dbReference type="SUPFAM" id="SSF51338">
    <property type="entry name" value="Composite domain of metallo-dependent hydrolases"/>
    <property type="match status" value="2"/>
</dbReference>
<keyword evidence="2" id="KW-0378">Hydrolase</keyword>
<keyword evidence="5" id="KW-1185">Reference proteome</keyword>
<evidence type="ECO:0000256" key="1">
    <source>
        <dbReference type="ARBA" id="ARBA00006745"/>
    </source>
</evidence>
<evidence type="ECO:0000256" key="2">
    <source>
        <dbReference type="ARBA" id="ARBA00022801"/>
    </source>
</evidence>
<feature type="domain" description="Amidohydrolase-related" evidence="3">
    <location>
        <begin position="67"/>
        <end position="436"/>
    </location>
</feature>
<dbReference type="PANTHER" id="PTHR43794">
    <property type="entry name" value="AMINOHYDROLASE SSNA-RELATED"/>
    <property type="match status" value="1"/>
</dbReference>
<name>A0AA37HH11_9HYPH</name>
<dbReference type="Proteomes" id="UP001055286">
    <property type="component" value="Unassembled WGS sequence"/>
</dbReference>